<gene>
    <name evidence="3" type="ORF">N0V93_003064</name>
</gene>
<dbReference type="Pfam" id="PF04072">
    <property type="entry name" value="LCM"/>
    <property type="match status" value="1"/>
</dbReference>
<name>A0A9W8YXL9_9PEZI</name>
<comment type="caution">
    <text evidence="3">The sequence shown here is derived from an EMBL/GenBank/DDBJ whole genome shotgun (WGS) entry which is preliminary data.</text>
</comment>
<keyword evidence="1" id="KW-0489">Methyltransferase</keyword>
<dbReference type="PANTHER" id="PTHR43619">
    <property type="entry name" value="S-ADENOSYL-L-METHIONINE-DEPENDENT METHYLTRANSFERASE YKTD-RELATED"/>
    <property type="match status" value="1"/>
</dbReference>
<organism evidence="3 4">
    <name type="scientific">Gnomoniopsis smithogilvyi</name>
    <dbReference type="NCBI Taxonomy" id="1191159"/>
    <lineage>
        <taxon>Eukaryota</taxon>
        <taxon>Fungi</taxon>
        <taxon>Dikarya</taxon>
        <taxon>Ascomycota</taxon>
        <taxon>Pezizomycotina</taxon>
        <taxon>Sordariomycetes</taxon>
        <taxon>Sordariomycetidae</taxon>
        <taxon>Diaporthales</taxon>
        <taxon>Gnomoniaceae</taxon>
        <taxon>Gnomoniopsis</taxon>
    </lineage>
</organism>
<dbReference type="GO" id="GO:0008168">
    <property type="term" value="F:methyltransferase activity"/>
    <property type="evidence" value="ECO:0007669"/>
    <property type="project" value="UniProtKB-KW"/>
</dbReference>
<keyword evidence="4" id="KW-1185">Reference proteome</keyword>
<dbReference type="OrthoDB" id="203237at2759"/>
<dbReference type="PIRSF" id="PIRSF028177">
    <property type="entry name" value="Polyketide_synth_Omtfrase_TcmP"/>
    <property type="match status" value="1"/>
</dbReference>
<dbReference type="Proteomes" id="UP001140453">
    <property type="component" value="Unassembled WGS sequence"/>
</dbReference>
<evidence type="ECO:0008006" key="5">
    <source>
        <dbReference type="Google" id="ProtNLM"/>
    </source>
</evidence>
<dbReference type="PANTHER" id="PTHR43619:SF2">
    <property type="entry name" value="S-ADENOSYL-L-METHIONINE-DEPENDENT METHYLTRANSFERASES SUPERFAMILY PROTEIN"/>
    <property type="match status" value="1"/>
</dbReference>
<keyword evidence="2" id="KW-0808">Transferase</keyword>
<dbReference type="GO" id="GO:0032259">
    <property type="term" value="P:methylation"/>
    <property type="evidence" value="ECO:0007669"/>
    <property type="project" value="UniProtKB-KW"/>
</dbReference>
<proteinExistence type="predicted"/>
<dbReference type="InterPro" id="IPR007213">
    <property type="entry name" value="Ppm1/Ppm2/Tcmp"/>
</dbReference>
<dbReference type="SUPFAM" id="SSF53335">
    <property type="entry name" value="S-adenosyl-L-methionine-dependent methyltransferases"/>
    <property type="match status" value="1"/>
</dbReference>
<evidence type="ECO:0000256" key="1">
    <source>
        <dbReference type="ARBA" id="ARBA00022603"/>
    </source>
</evidence>
<sequence>MATLTGTTPEKTLAADDTYYSNAFVSTAKEKIHLTQAEETCLASLFCRVQDTKSAHPILGDVYAQETLNRCEVDQSRTTFSAGQRLGNVIWASYRALTLDQWCEDFILTHKEPVTVLHLACGLDCRYLRIMDRLRGMDTETDIRWIDLDKPMVVDLRQRIFTRPRGDYTLRTLDLSKEGWLQDLPADRPTLVVAEGLFYYLEPNTVQSLLCDLPEYFPSGQIAFDKLGKLSISLTSRVQFLKSSKSAFKWGVDDPKDIEAFHSKLKLKDCMDQKQYMKGCIPMYGKMNALVSLHPRDKFNGQFLRFYF</sequence>
<dbReference type="InterPro" id="IPR016874">
    <property type="entry name" value="TcmP-like"/>
</dbReference>
<dbReference type="Gene3D" id="3.40.50.150">
    <property type="entry name" value="Vaccinia Virus protein VP39"/>
    <property type="match status" value="1"/>
</dbReference>
<evidence type="ECO:0000256" key="2">
    <source>
        <dbReference type="ARBA" id="ARBA00022679"/>
    </source>
</evidence>
<dbReference type="InterPro" id="IPR029063">
    <property type="entry name" value="SAM-dependent_MTases_sf"/>
</dbReference>
<dbReference type="EMBL" id="JAPEVB010000002">
    <property type="protein sequence ID" value="KAJ4393849.1"/>
    <property type="molecule type" value="Genomic_DNA"/>
</dbReference>
<evidence type="ECO:0000313" key="4">
    <source>
        <dbReference type="Proteomes" id="UP001140453"/>
    </source>
</evidence>
<reference evidence="3" key="1">
    <citation type="submission" date="2022-10" db="EMBL/GenBank/DDBJ databases">
        <title>Tapping the CABI collections for fungal endophytes: first genome assemblies for Collariella, Neodidymelliopsis, Ascochyta clinopodiicola, Didymella pomorum, Didymosphaeria variabile, Neocosmospora piperis and Neocucurbitaria cava.</title>
        <authorList>
            <person name="Hill R."/>
        </authorList>
    </citation>
    <scope>NUCLEOTIDE SEQUENCE</scope>
    <source>
        <strain evidence="3">IMI 355082</strain>
    </source>
</reference>
<evidence type="ECO:0000313" key="3">
    <source>
        <dbReference type="EMBL" id="KAJ4393849.1"/>
    </source>
</evidence>
<protein>
    <recommendedName>
        <fullName evidence="5">Leucine carboxyl methyltransferase</fullName>
    </recommendedName>
</protein>
<accession>A0A9W8YXL9</accession>
<dbReference type="AlphaFoldDB" id="A0A9W8YXL9"/>